<comment type="caution">
    <text evidence="10">The sequence shown here is derived from an EMBL/GenBank/DDBJ whole genome shotgun (WGS) entry which is preliminary data.</text>
</comment>
<dbReference type="Gene3D" id="3.40.50.1000">
    <property type="entry name" value="HAD superfamily/HAD-like"/>
    <property type="match status" value="2"/>
</dbReference>
<dbReference type="InterPro" id="IPR004014">
    <property type="entry name" value="ATPase_P-typ_cation-transptr_N"/>
</dbReference>
<evidence type="ECO:0000256" key="6">
    <source>
        <dbReference type="ARBA" id="ARBA00022989"/>
    </source>
</evidence>
<dbReference type="Gene3D" id="2.70.150.10">
    <property type="entry name" value="Calcium-transporting ATPase, cytoplasmic transduction domain A"/>
    <property type="match status" value="1"/>
</dbReference>
<feature type="transmembrane region" description="Helical" evidence="8">
    <location>
        <begin position="41"/>
        <end position="59"/>
    </location>
</feature>
<dbReference type="Proteomes" id="UP000178870">
    <property type="component" value="Unassembled WGS sequence"/>
</dbReference>
<reference evidence="10 11" key="1">
    <citation type="journal article" date="2016" name="Nat. Commun.">
        <title>Thousands of microbial genomes shed light on interconnected biogeochemical processes in an aquifer system.</title>
        <authorList>
            <person name="Anantharaman K."/>
            <person name="Brown C.T."/>
            <person name="Hug L.A."/>
            <person name="Sharon I."/>
            <person name="Castelle C.J."/>
            <person name="Probst A.J."/>
            <person name="Thomas B.C."/>
            <person name="Singh A."/>
            <person name="Wilkins M.J."/>
            <person name="Karaoz U."/>
            <person name="Brodie E.L."/>
            <person name="Williams K.H."/>
            <person name="Hubbard S.S."/>
            <person name="Banfield J.F."/>
        </authorList>
    </citation>
    <scope>NUCLEOTIDE SEQUENCE [LARGE SCALE GENOMIC DNA]</scope>
</reference>
<dbReference type="InterPro" id="IPR023298">
    <property type="entry name" value="ATPase_P-typ_TM_dom_sf"/>
</dbReference>
<evidence type="ECO:0000313" key="10">
    <source>
        <dbReference type="EMBL" id="OGM32471.1"/>
    </source>
</evidence>
<evidence type="ECO:0000259" key="9">
    <source>
        <dbReference type="SMART" id="SM00831"/>
    </source>
</evidence>
<dbReference type="EMBL" id="MGGP01000014">
    <property type="protein sequence ID" value="OGM32471.1"/>
    <property type="molecule type" value="Genomic_DNA"/>
</dbReference>
<feature type="transmembrane region" description="Helical" evidence="8">
    <location>
        <begin position="760"/>
        <end position="778"/>
    </location>
</feature>
<dbReference type="Gene3D" id="3.40.1110.10">
    <property type="entry name" value="Calcium-transporting ATPase, cytoplasmic domain N"/>
    <property type="match status" value="1"/>
</dbReference>
<keyword evidence="4" id="KW-0067">ATP-binding</keyword>
<evidence type="ECO:0000256" key="2">
    <source>
        <dbReference type="ARBA" id="ARBA00022692"/>
    </source>
</evidence>
<dbReference type="InterPro" id="IPR023299">
    <property type="entry name" value="ATPase_P-typ_cyto_dom_N"/>
</dbReference>
<dbReference type="PROSITE" id="PS00154">
    <property type="entry name" value="ATPASE_E1_E2"/>
    <property type="match status" value="1"/>
</dbReference>
<dbReference type="GO" id="GO:0005524">
    <property type="term" value="F:ATP binding"/>
    <property type="evidence" value="ECO:0007669"/>
    <property type="project" value="UniProtKB-KW"/>
</dbReference>
<dbReference type="PRINTS" id="PR00120">
    <property type="entry name" value="HATPASE"/>
</dbReference>
<feature type="transmembrane region" description="Helical" evidence="8">
    <location>
        <begin position="694"/>
        <end position="716"/>
    </location>
</feature>
<dbReference type="Pfam" id="PF00702">
    <property type="entry name" value="Hydrolase"/>
    <property type="match status" value="1"/>
</dbReference>
<dbReference type="Pfam" id="PF00122">
    <property type="entry name" value="E1-E2_ATPase"/>
    <property type="match status" value="1"/>
</dbReference>
<dbReference type="Pfam" id="PF00689">
    <property type="entry name" value="Cation_ATPase_C"/>
    <property type="match status" value="1"/>
</dbReference>
<feature type="transmembrane region" description="Helical" evidence="8">
    <location>
        <begin position="241"/>
        <end position="267"/>
    </location>
</feature>
<protein>
    <recommendedName>
        <fullName evidence="9">Cation-transporting P-type ATPase N-terminal domain-containing protein</fullName>
    </recommendedName>
</protein>
<evidence type="ECO:0000256" key="4">
    <source>
        <dbReference type="ARBA" id="ARBA00022840"/>
    </source>
</evidence>
<dbReference type="SFLD" id="SFLDF00027">
    <property type="entry name" value="p-type_atpase"/>
    <property type="match status" value="1"/>
</dbReference>
<evidence type="ECO:0000256" key="8">
    <source>
        <dbReference type="SAM" id="Phobius"/>
    </source>
</evidence>
<dbReference type="InterPro" id="IPR023214">
    <property type="entry name" value="HAD_sf"/>
</dbReference>
<accession>A0A1F7YYW7</accession>
<dbReference type="GO" id="GO:0016020">
    <property type="term" value="C:membrane"/>
    <property type="evidence" value="ECO:0007669"/>
    <property type="project" value="UniProtKB-SubCell"/>
</dbReference>
<evidence type="ECO:0000313" key="11">
    <source>
        <dbReference type="Proteomes" id="UP000178870"/>
    </source>
</evidence>
<keyword evidence="3" id="KW-0547">Nucleotide-binding</keyword>
<gene>
    <name evidence="10" type="ORF">A2803_03300</name>
</gene>
<organism evidence="10 11">
    <name type="scientific">Candidatus Woesebacteria bacterium RIFCSPHIGHO2_01_FULL_44_21</name>
    <dbReference type="NCBI Taxonomy" id="1802503"/>
    <lineage>
        <taxon>Bacteria</taxon>
        <taxon>Candidatus Woeseibacteriota</taxon>
    </lineage>
</organism>
<dbReference type="InterPro" id="IPR059000">
    <property type="entry name" value="ATPase_P-type_domA"/>
</dbReference>
<comment type="subcellular location">
    <subcellularLocation>
        <location evidence="1">Membrane</location>
        <topology evidence="1">Multi-pass membrane protein</topology>
    </subcellularLocation>
</comment>
<dbReference type="GO" id="GO:0016887">
    <property type="term" value="F:ATP hydrolysis activity"/>
    <property type="evidence" value="ECO:0007669"/>
    <property type="project" value="InterPro"/>
</dbReference>
<dbReference type="NCBIfam" id="TIGR01494">
    <property type="entry name" value="ATPase_P-type"/>
    <property type="match status" value="2"/>
</dbReference>
<dbReference type="SFLD" id="SFLDS00003">
    <property type="entry name" value="Haloacid_Dehalogenase"/>
    <property type="match status" value="1"/>
</dbReference>
<name>A0A1F7YYW7_9BACT</name>
<feature type="transmembrane region" description="Helical" evidence="8">
    <location>
        <begin position="798"/>
        <end position="816"/>
    </location>
</feature>
<feature type="transmembrane region" description="Helical" evidence="8">
    <location>
        <begin position="216"/>
        <end position="235"/>
    </location>
</feature>
<dbReference type="InterPro" id="IPR001757">
    <property type="entry name" value="P_typ_ATPase"/>
</dbReference>
<keyword evidence="2 8" id="KW-0812">Transmembrane</keyword>
<dbReference type="SUPFAM" id="SSF81665">
    <property type="entry name" value="Calcium ATPase, transmembrane domain M"/>
    <property type="match status" value="1"/>
</dbReference>
<dbReference type="PRINTS" id="PR00119">
    <property type="entry name" value="CATATPASE"/>
</dbReference>
<evidence type="ECO:0000256" key="1">
    <source>
        <dbReference type="ARBA" id="ARBA00004141"/>
    </source>
</evidence>
<keyword evidence="6 8" id="KW-1133">Transmembrane helix</keyword>
<proteinExistence type="predicted"/>
<sequence length="821" mass="89383">MGKNFSGLTSTEARELLAKNGRNELPETPPPTRLEIFLSQFKSPLVYILLAAGIVTLLLGEIPDTIVIGFAVILNTILGYIQEERASRALQALKSMIHPHANVIRDGKRIQVNIEEVVPGDTVVVNSGDKIPGDGEILDASHFYVSEAVLTGESVAVEKKSKDPVFMGTVVTAGRAYMKVVLTGANTEMGKIALGVQGVSVDTPLRRQLAHFGQQLTYLTIFLIVTVFVIGLLAGKELVEVFLTSVALAVSAIPEGLLVALTVVLAIGMQRILKRKGLVRNLISAETLGGVTTICADKTGTLTEGVMRVVKSYGEDPVLARQVYLTNDQDDPIVIAAYEWSKKILATADEKAILAEAPRIDDLPFSSKDRFLATLHKEGRENIIYVNGAPEFLVEWSTLSSEKKSEINKEIELLTKDGMRLVGYARRRVQGEVTKLSQEDVVNGKLEWVGLLAFNDPVREGVAEALSQTRAAGIRLIVITGDYPDTALSVLKQLNVEVNQDSVILGKQLLRMSPDELSKLLSSKTAILFARTTPEQKLKIVEALKLNGEVVAMTGDGVNDAPALSRADIGIVVAGASDVSKESSDLVLLDSSFATIVASIEEGRGIFENIRKVILYLMSDAFEEIFTVIGAIILGIILIPGLPLPVTAAQVLWINLISDGFPNLALTVDPKRSGIMNEPPRSPGEKLVNRWMKWLIFMISLAGGIMALVIFVSNYLRFGDIELARSVAFATLGVNSLIYVFSVRTLTLPFWKEGFFDNKWLLVAVFGGGVLQLAPFVIPQLGAFFEIVPIGLDLWAEVFLASAVMFILVEISKLIFRRIHE</sequence>
<dbReference type="AlphaFoldDB" id="A0A1F7YYW7"/>
<dbReference type="InterPro" id="IPR018303">
    <property type="entry name" value="ATPase_P-typ_P_site"/>
</dbReference>
<dbReference type="SFLD" id="SFLDG00002">
    <property type="entry name" value="C1.7:_P-type_atpase_like"/>
    <property type="match status" value="1"/>
</dbReference>
<dbReference type="InterPro" id="IPR008250">
    <property type="entry name" value="ATPase_P-typ_transduc_dom_A_sf"/>
</dbReference>
<feature type="domain" description="Cation-transporting P-type ATPase N-terminal" evidence="9">
    <location>
        <begin position="6"/>
        <end position="61"/>
    </location>
</feature>
<dbReference type="SUPFAM" id="SSF81653">
    <property type="entry name" value="Calcium ATPase, transduction domain A"/>
    <property type="match status" value="1"/>
</dbReference>
<evidence type="ECO:0000256" key="3">
    <source>
        <dbReference type="ARBA" id="ARBA00022741"/>
    </source>
</evidence>
<dbReference type="InterPro" id="IPR036412">
    <property type="entry name" value="HAD-like_sf"/>
</dbReference>
<evidence type="ECO:0000256" key="7">
    <source>
        <dbReference type="ARBA" id="ARBA00023136"/>
    </source>
</evidence>
<dbReference type="PANTHER" id="PTHR42861">
    <property type="entry name" value="CALCIUM-TRANSPORTING ATPASE"/>
    <property type="match status" value="1"/>
</dbReference>
<dbReference type="Pfam" id="PF00690">
    <property type="entry name" value="Cation_ATPase_N"/>
    <property type="match status" value="1"/>
</dbReference>
<evidence type="ECO:0000256" key="5">
    <source>
        <dbReference type="ARBA" id="ARBA00022967"/>
    </source>
</evidence>
<feature type="transmembrane region" description="Helical" evidence="8">
    <location>
        <begin position="621"/>
        <end position="642"/>
    </location>
</feature>
<keyword evidence="5" id="KW-1278">Translocase</keyword>
<keyword evidence="7 8" id="KW-0472">Membrane</keyword>
<dbReference type="Gene3D" id="1.20.1110.10">
    <property type="entry name" value="Calcium-transporting ATPase, transmembrane domain"/>
    <property type="match status" value="2"/>
</dbReference>
<dbReference type="SMART" id="SM00831">
    <property type="entry name" value="Cation_ATPase_N"/>
    <property type="match status" value="1"/>
</dbReference>
<dbReference type="SUPFAM" id="SSF56784">
    <property type="entry name" value="HAD-like"/>
    <property type="match status" value="1"/>
</dbReference>
<dbReference type="InterPro" id="IPR006068">
    <property type="entry name" value="ATPase_P-typ_cation-transptr_C"/>
</dbReference>
<dbReference type="InterPro" id="IPR044492">
    <property type="entry name" value="P_typ_ATPase_HD_dom"/>
</dbReference>